<evidence type="ECO:0000256" key="6">
    <source>
        <dbReference type="ARBA" id="ARBA00023136"/>
    </source>
</evidence>
<accession>A0A5C5YFX8</accession>
<dbReference type="AlphaFoldDB" id="A0A5C5YFX8"/>
<keyword evidence="5" id="KW-1133">Transmembrane helix</keyword>
<keyword evidence="7" id="KW-0653">Protein transport</keyword>
<evidence type="ECO:0000256" key="4">
    <source>
        <dbReference type="ARBA" id="ARBA00022692"/>
    </source>
</evidence>
<keyword evidence="7" id="KW-0813">Transport</keyword>
<protein>
    <submittedName>
        <fullName evidence="9">Biopolymer transport protein ExbD/TolR</fullName>
    </submittedName>
</protein>
<evidence type="ECO:0000256" key="1">
    <source>
        <dbReference type="ARBA" id="ARBA00004162"/>
    </source>
</evidence>
<dbReference type="GO" id="GO:0022857">
    <property type="term" value="F:transmembrane transporter activity"/>
    <property type="evidence" value="ECO:0007669"/>
    <property type="project" value="InterPro"/>
</dbReference>
<evidence type="ECO:0000256" key="5">
    <source>
        <dbReference type="ARBA" id="ARBA00022989"/>
    </source>
</evidence>
<dbReference type="GO" id="GO:0015031">
    <property type="term" value="P:protein transport"/>
    <property type="evidence" value="ECO:0007669"/>
    <property type="project" value="UniProtKB-KW"/>
</dbReference>
<evidence type="ECO:0000256" key="7">
    <source>
        <dbReference type="RuleBase" id="RU003879"/>
    </source>
</evidence>
<keyword evidence="4 7" id="KW-0812">Transmembrane</keyword>
<dbReference type="Proteomes" id="UP000318053">
    <property type="component" value="Unassembled WGS sequence"/>
</dbReference>
<dbReference type="GO" id="GO:0005886">
    <property type="term" value="C:plasma membrane"/>
    <property type="evidence" value="ECO:0007669"/>
    <property type="project" value="UniProtKB-SubCell"/>
</dbReference>
<keyword evidence="6" id="KW-0472">Membrane</keyword>
<name>A0A5C5YFX8_9BACT</name>
<dbReference type="EMBL" id="SJPK01000002">
    <property type="protein sequence ID" value="TWT74014.1"/>
    <property type="molecule type" value="Genomic_DNA"/>
</dbReference>
<dbReference type="Pfam" id="PF02472">
    <property type="entry name" value="ExbD"/>
    <property type="match status" value="1"/>
</dbReference>
<feature type="compositionally biased region" description="Polar residues" evidence="8">
    <location>
        <begin position="54"/>
        <end position="67"/>
    </location>
</feature>
<evidence type="ECO:0000313" key="10">
    <source>
        <dbReference type="Proteomes" id="UP000318053"/>
    </source>
</evidence>
<dbReference type="InterPro" id="IPR003400">
    <property type="entry name" value="ExbD"/>
</dbReference>
<evidence type="ECO:0000256" key="3">
    <source>
        <dbReference type="ARBA" id="ARBA00022475"/>
    </source>
</evidence>
<feature type="region of interest" description="Disordered" evidence="8">
    <location>
        <begin position="54"/>
        <end position="75"/>
    </location>
</feature>
<reference evidence="9 10" key="1">
    <citation type="submission" date="2019-02" db="EMBL/GenBank/DDBJ databases">
        <title>Deep-cultivation of Planctomycetes and their phenomic and genomic characterization uncovers novel biology.</title>
        <authorList>
            <person name="Wiegand S."/>
            <person name="Jogler M."/>
            <person name="Boedeker C."/>
            <person name="Pinto D."/>
            <person name="Vollmers J."/>
            <person name="Rivas-Marin E."/>
            <person name="Kohn T."/>
            <person name="Peeters S.H."/>
            <person name="Heuer A."/>
            <person name="Rast P."/>
            <person name="Oberbeckmann S."/>
            <person name="Bunk B."/>
            <person name="Jeske O."/>
            <person name="Meyerdierks A."/>
            <person name="Storesund J.E."/>
            <person name="Kallscheuer N."/>
            <person name="Luecker S."/>
            <person name="Lage O.M."/>
            <person name="Pohl T."/>
            <person name="Merkel B.J."/>
            <person name="Hornburger P."/>
            <person name="Mueller R.-W."/>
            <person name="Bruemmer F."/>
            <person name="Labrenz M."/>
            <person name="Spormann A.M."/>
            <person name="Op Den Camp H."/>
            <person name="Overmann J."/>
            <person name="Amann R."/>
            <person name="Jetten M.S.M."/>
            <person name="Mascher T."/>
            <person name="Medema M.H."/>
            <person name="Devos D.P."/>
            <person name="Kaster A.-K."/>
            <person name="Ovreas L."/>
            <person name="Rohde M."/>
            <person name="Galperin M.Y."/>
            <person name="Jogler C."/>
        </authorList>
    </citation>
    <scope>NUCLEOTIDE SEQUENCE [LARGE SCALE GENOMIC DNA]</scope>
    <source>
        <strain evidence="9 10">CA85</strain>
    </source>
</reference>
<organism evidence="9 10">
    <name type="scientific">Allorhodopirellula solitaria</name>
    <dbReference type="NCBI Taxonomy" id="2527987"/>
    <lineage>
        <taxon>Bacteria</taxon>
        <taxon>Pseudomonadati</taxon>
        <taxon>Planctomycetota</taxon>
        <taxon>Planctomycetia</taxon>
        <taxon>Pirellulales</taxon>
        <taxon>Pirellulaceae</taxon>
        <taxon>Allorhodopirellula</taxon>
    </lineage>
</organism>
<comment type="caution">
    <text evidence="9">The sequence shown here is derived from an EMBL/GenBank/DDBJ whole genome shotgun (WGS) entry which is preliminary data.</text>
</comment>
<keyword evidence="10" id="KW-1185">Reference proteome</keyword>
<comment type="subcellular location">
    <subcellularLocation>
        <location evidence="1">Cell membrane</location>
        <topology evidence="1">Single-pass membrane protein</topology>
    </subcellularLocation>
    <subcellularLocation>
        <location evidence="7">Cell membrane</location>
        <topology evidence="7">Single-pass type II membrane protein</topology>
    </subcellularLocation>
</comment>
<dbReference type="PANTHER" id="PTHR30558:SF3">
    <property type="entry name" value="BIOPOLYMER TRANSPORT PROTEIN EXBD-RELATED"/>
    <property type="match status" value="1"/>
</dbReference>
<keyword evidence="3" id="KW-1003">Cell membrane</keyword>
<sequence>MKAPHRRASAHDEPGMTSMIDVVFLLLVFFVWTSSFDKPERNLASQIAMSQSELEEINSQGQATSDTLPDEDAPRSEDVVVRIIEDESGLRYQVGAVDFAAIGDVLPRLQKIAALPTSTVLIVDPDDGVSFDDCIEVFDHAVRFGFPRVLFAVD</sequence>
<dbReference type="RefSeq" id="WP_146390075.1">
    <property type="nucleotide sequence ID" value="NZ_SJPK01000002.1"/>
</dbReference>
<evidence type="ECO:0000256" key="8">
    <source>
        <dbReference type="SAM" id="MobiDB-lite"/>
    </source>
</evidence>
<evidence type="ECO:0000313" key="9">
    <source>
        <dbReference type="EMBL" id="TWT74014.1"/>
    </source>
</evidence>
<dbReference type="PANTHER" id="PTHR30558">
    <property type="entry name" value="EXBD MEMBRANE COMPONENT OF PMF-DRIVEN MACROMOLECULE IMPORT SYSTEM"/>
    <property type="match status" value="1"/>
</dbReference>
<evidence type="ECO:0000256" key="2">
    <source>
        <dbReference type="ARBA" id="ARBA00005811"/>
    </source>
</evidence>
<comment type="similarity">
    <text evidence="2 7">Belongs to the ExbD/TolR family.</text>
</comment>
<proteinExistence type="inferred from homology"/>
<gene>
    <name evidence="9" type="ORF">CA85_08980</name>
</gene>
<dbReference type="OrthoDB" id="280760at2"/>